<evidence type="ECO:0000256" key="2">
    <source>
        <dbReference type="ARBA" id="ARBA00035112"/>
    </source>
</evidence>
<sequence>MPVIQVADLAQKVNYVPSISVETAPMLTIGRPSADIFNDIPIKYEYKRFERAGFHDPRHDTNTIYEGRPNEHNDAAWNRLLGVGVVNIFGEENAKLTNGSARTTNGPAGSYMVELEMFHQFHCLKWIRDQFWQLDDTIAGNGVLDDFPQRRNHTDHCIDYLRQSIMCHGDVTPITFEYVPEIHGLIAHHSTEHQCRNFEAIYSWAEGRQVKGFHAGGNHKNVELKNPEKEMLAIADEFGAKKERDTLNRRTNCPFVNFRVSLDAFGVYFRRAVGVDRAGLFLNGLSASCRPSVGVSLLLSVPSILGVT</sequence>
<protein>
    <submittedName>
        <fullName evidence="3">Uncharacterized protein</fullName>
    </submittedName>
</protein>
<evidence type="ECO:0000256" key="1">
    <source>
        <dbReference type="ARBA" id="ARBA00004685"/>
    </source>
</evidence>
<evidence type="ECO:0000313" key="4">
    <source>
        <dbReference type="Proteomes" id="UP001251528"/>
    </source>
</evidence>
<evidence type="ECO:0000313" key="3">
    <source>
        <dbReference type="EMBL" id="KAK2601527.1"/>
    </source>
</evidence>
<name>A0AAJ0CQN9_9HYPO</name>
<keyword evidence="4" id="KW-1185">Reference proteome</keyword>
<dbReference type="PANTHER" id="PTHR33365">
    <property type="entry name" value="YALI0B05434P"/>
    <property type="match status" value="1"/>
</dbReference>
<accession>A0AAJ0CQN9</accession>
<comment type="pathway">
    <text evidence="1">Mycotoxin biosynthesis.</text>
</comment>
<dbReference type="EMBL" id="JASWJB010000076">
    <property type="protein sequence ID" value="KAK2601527.1"/>
    <property type="molecule type" value="Genomic_DNA"/>
</dbReference>
<proteinExistence type="inferred from homology"/>
<comment type="similarity">
    <text evidence="2">Belongs to the ustYa family.</text>
</comment>
<dbReference type="AlphaFoldDB" id="A0AAJ0CQN9"/>
<dbReference type="Pfam" id="PF11807">
    <property type="entry name" value="UstYa"/>
    <property type="match status" value="1"/>
</dbReference>
<dbReference type="GO" id="GO:0043386">
    <property type="term" value="P:mycotoxin biosynthetic process"/>
    <property type="evidence" value="ECO:0007669"/>
    <property type="project" value="InterPro"/>
</dbReference>
<dbReference type="PANTHER" id="PTHR33365:SF4">
    <property type="entry name" value="CYCLOCHLOROTINE BIOSYNTHESIS PROTEIN O"/>
    <property type="match status" value="1"/>
</dbReference>
<comment type="caution">
    <text evidence="3">The sequence shown here is derived from an EMBL/GenBank/DDBJ whole genome shotgun (WGS) entry which is preliminary data.</text>
</comment>
<dbReference type="Proteomes" id="UP001251528">
    <property type="component" value="Unassembled WGS sequence"/>
</dbReference>
<reference evidence="3" key="1">
    <citation type="submission" date="2023-06" db="EMBL/GenBank/DDBJ databases">
        <title>Conoideocrella luteorostrata (Hypocreales: Clavicipitaceae), a potential biocontrol fungus for elongate hemlock scale in United States Christmas tree production areas.</title>
        <authorList>
            <person name="Barrett H."/>
            <person name="Lovett B."/>
            <person name="Macias A.M."/>
            <person name="Stajich J.E."/>
            <person name="Kasson M.T."/>
        </authorList>
    </citation>
    <scope>NUCLEOTIDE SEQUENCE</scope>
    <source>
        <strain evidence="3">ARSEF 14590</strain>
    </source>
</reference>
<dbReference type="InterPro" id="IPR021765">
    <property type="entry name" value="UstYa-like"/>
</dbReference>
<organism evidence="3 4">
    <name type="scientific">Conoideocrella luteorostrata</name>
    <dbReference type="NCBI Taxonomy" id="1105319"/>
    <lineage>
        <taxon>Eukaryota</taxon>
        <taxon>Fungi</taxon>
        <taxon>Dikarya</taxon>
        <taxon>Ascomycota</taxon>
        <taxon>Pezizomycotina</taxon>
        <taxon>Sordariomycetes</taxon>
        <taxon>Hypocreomycetidae</taxon>
        <taxon>Hypocreales</taxon>
        <taxon>Clavicipitaceae</taxon>
        <taxon>Conoideocrella</taxon>
    </lineage>
</organism>
<gene>
    <name evidence="3" type="ORF">QQS21_004912</name>
</gene>